<dbReference type="Pfam" id="PF17957">
    <property type="entry name" value="Big_7"/>
    <property type="match status" value="5"/>
</dbReference>
<dbReference type="SMART" id="SM00089">
    <property type="entry name" value="PKD"/>
    <property type="match status" value="4"/>
</dbReference>
<evidence type="ECO:0000313" key="4">
    <source>
        <dbReference type="EMBL" id="NNV54124.1"/>
    </source>
</evidence>
<sequence length="1444" mass="152959">MNELSRYTNLPKGRLKLALAIAAALFFSCLLTARAQTLVWQDNFDSPAINGNSWTYDFGDGCERALCGWGNSELEYYTSRQENVRVENGSLIIEARKEMFGNSAFTSGRIKTEGRIHFTYGTIEARIKVPDIKNGLWPALWTLGTVGGVWPNIGEIDILEMGAQAALQANLANKRISAAAHWDNAGTKGDTVAAYDNATDLSADYHLYKMVWTAQTITMFIDDIQYFSFDISNPNNSREEFHNPHFLLLNLAVGGAYTGIFNTNAITAPLPGKMYVDYVKLYQNSGDELYIGTDHAPAGNFGVLTETTPVTDSLHFGTEATLYYWNNLTNITNPAPTPFEGNSLLAVHAAANDWFGMGIDNRYVNLTNFATGSLKFHFKTTYAGQFKIGIKTGHGETWMNFAAGTQKYGLVRDGSWHEISIPLADFSNPDLGMNIDLFSIKSAFMFAGDPAAGNADFYFDDIYYTGGVSPNPPPTVAIDAPLNNGIINTPANITINATAADENGTVTKVDFYSGSTLLGTDNTSPYSYTWNSVPAGIDTLTAKATDDEGAVTTSAAVIVFVAAPGNIAPTTSISLPANNATYLTPAAITINATATDGDGSIYTVAFYNGNVLLHTATSSPYTYTWTGATAGNYALTVKATDNGGLTTTSDIINITVSDPVVPAVSITSPATNSSFSPPATITINATATDANGTITKVDFYNGGLLLGTDNTSPYSLIWSNVTLGNYTLTAKATDNDNNVSTSTPVAISVKPVACTGVAVSGDYSYEVYTASGTVYYTFHPLAPIAGSSSAIIYVREGAGSGAYPGYNMTASGADFTFSKSITDGTLTSFYFSYNVPSGGERNSSADPHSYITGTVCVAGAPTVSITSPAEAASFTAPASITINANASDADGSITKVDFYNGATLIGTDVSSPYSFTWTDVAAGNYALTAKATDNSSLATSSIPVNIIVNVPNTNGYCGTAFSGDYEYKAETTGGIVTFTFHPLAPIAGSAYALIYVREGLTGGYPGYSMTASGSDFIFTKTIANATPISFYFTYNIPTGGERNSSANPHSYIVGDNCTGITGTPPSVNITSPANNAIYTEPATITINANATDVDGTISKVEFYNGATLLGTDLSSPYSFTWTNVPAGNYIITAKATDNSAFTTISSIVNVVVNINNEAGFCGTVDNGDYSYKVTTVGENAVFQFHPLSPIQGCSYVYIYVREGLTGGYPGYAMTAIGADFTFTKAIANGTPLSIYFTYNVPSGGERNSSATPHSYTVGTICSGLLPVNLLQYAAALQSNGTVAITWTTSAEINNDHFIIEKSINGSQFTLLANVAARNATANMASYSLTDQHPVNGLNYYRLTQVDKDGRFTIYGVKTLQVQGKNAGIIVYPNPVKGNIVQVVLPTNAVQALKVQLFNITGKLVYSGNLLPTANTLQLSLPAKPAAGVYMLSVEGYAPVKLIVQ</sequence>
<evidence type="ECO:0000259" key="3">
    <source>
        <dbReference type="PROSITE" id="PS51762"/>
    </source>
</evidence>
<dbReference type="GO" id="GO:0005975">
    <property type="term" value="P:carbohydrate metabolic process"/>
    <property type="evidence" value="ECO:0007669"/>
    <property type="project" value="InterPro"/>
</dbReference>
<dbReference type="InterPro" id="IPR013783">
    <property type="entry name" value="Ig-like_fold"/>
</dbReference>
<reference evidence="4" key="1">
    <citation type="submission" date="2019-10" db="EMBL/GenBank/DDBJ databases">
        <title>Draft genome sequence of Panacibacter sp. KCS-6.</title>
        <authorList>
            <person name="Yim K.J."/>
        </authorList>
    </citation>
    <scope>NUCLEOTIDE SEQUENCE</scope>
    <source>
        <strain evidence="4">KCS-6</strain>
    </source>
</reference>
<dbReference type="PROSITE" id="PS51762">
    <property type="entry name" value="GH16_2"/>
    <property type="match status" value="1"/>
</dbReference>
<dbReference type="InterPro" id="IPR022409">
    <property type="entry name" value="PKD/Chitinase_dom"/>
</dbReference>
<dbReference type="SUPFAM" id="SSF49299">
    <property type="entry name" value="PKD domain"/>
    <property type="match status" value="1"/>
</dbReference>
<comment type="similarity">
    <text evidence="1">Belongs to the glycosyl hydrolase 16 family.</text>
</comment>
<protein>
    <submittedName>
        <fullName evidence="4">Family 16 glycosylhydrolase</fullName>
    </submittedName>
</protein>
<organism evidence="4 5">
    <name type="scientific">Limnovirga soli</name>
    <dbReference type="NCBI Taxonomy" id="2656915"/>
    <lineage>
        <taxon>Bacteria</taxon>
        <taxon>Pseudomonadati</taxon>
        <taxon>Bacteroidota</taxon>
        <taxon>Chitinophagia</taxon>
        <taxon>Chitinophagales</taxon>
        <taxon>Chitinophagaceae</taxon>
        <taxon>Limnovirga</taxon>
    </lineage>
</organism>
<name>A0A8J8JT01_9BACT</name>
<dbReference type="GO" id="GO:0004553">
    <property type="term" value="F:hydrolase activity, hydrolyzing O-glycosyl compounds"/>
    <property type="evidence" value="ECO:0007669"/>
    <property type="project" value="InterPro"/>
</dbReference>
<dbReference type="SUPFAM" id="SSF49785">
    <property type="entry name" value="Galactose-binding domain-like"/>
    <property type="match status" value="1"/>
</dbReference>
<dbReference type="PANTHER" id="PTHR10963:SF55">
    <property type="entry name" value="GLYCOSIDE HYDROLASE FAMILY 16 PROTEIN"/>
    <property type="match status" value="1"/>
</dbReference>
<dbReference type="InterPro" id="IPR026444">
    <property type="entry name" value="Secre_tail"/>
</dbReference>
<dbReference type="InterPro" id="IPR000757">
    <property type="entry name" value="Beta-glucanase-like"/>
</dbReference>
<dbReference type="CDD" id="cd08023">
    <property type="entry name" value="GH16_laminarinase_like"/>
    <property type="match status" value="1"/>
</dbReference>
<dbReference type="Pfam" id="PF00722">
    <property type="entry name" value="Glyco_hydro_16"/>
    <property type="match status" value="1"/>
</dbReference>
<dbReference type="InterPro" id="IPR008979">
    <property type="entry name" value="Galactose-bd-like_sf"/>
</dbReference>
<feature type="domain" description="GH16" evidence="3">
    <location>
        <begin position="5"/>
        <end position="287"/>
    </location>
</feature>
<keyword evidence="5" id="KW-1185">Reference proteome</keyword>
<evidence type="ECO:0000256" key="2">
    <source>
        <dbReference type="SAM" id="SignalP"/>
    </source>
</evidence>
<dbReference type="InterPro" id="IPR013320">
    <property type="entry name" value="ConA-like_dom_sf"/>
</dbReference>
<dbReference type="EMBL" id="WHPF01000001">
    <property type="protein sequence ID" value="NNV54124.1"/>
    <property type="molecule type" value="Genomic_DNA"/>
</dbReference>
<dbReference type="InterPro" id="IPR035986">
    <property type="entry name" value="PKD_dom_sf"/>
</dbReference>
<accession>A0A8J8JT01</accession>
<gene>
    <name evidence="4" type="ORF">GD597_01545</name>
</gene>
<dbReference type="RefSeq" id="WP_171606031.1">
    <property type="nucleotide sequence ID" value="NZ_WHPF01000001.1"/>
</dbReference>
<evidence type="ECO:0000256" key="1">
    <source>
        <dbReference type="ARBA" id="ARBA00006865"/>
    </source>
</evidence>
<feature type="signal peptide" evidence="2">
    <location>
        <begin position="1"/>
        <end position="35"/>
    </location>
</feature>
<dbReference type="InterPro" id="IPR050546">
    <property type="entry name" value="Glycosyl_Hydrlase_16"/>
</dbReference>
<dbReference type="PROSITE" id="PS51257">
    <property type="entry name" value="PROKAR_LIPOPROTEIN"/>
    <property type="match status" value="1"/>
</dbReference>
<proteinExistence type="inferred from homology"/>
<comment type="caution">
    <text evidence="4">The sequence shown here is derived from an EMBL/GenBank/DDBJ whole genome shotgun (WGS) entry which is preliminary data.</text>
</comment>
<feature type="chain" id="PRO_5035198329" evidence="2">
    <location>
        <begin position="36"/>
        <end position="1444"/>
    </location>
</feature>
<dbReference type="Gene3D" id="2.60.120.430">
    <property type="entry name" value="Galactose-binding lectin"/>
    <property type="match status" value="1"/>
</dbReference>
<dbReference type="Pfam" id="PF18962">
    <property type="entry name" value="Por_Secre_tail"/>
    <property type="match status" value="1"/>
</dbReference>
<dbReference type="Gene3D" id="2.60.120.200">
    <property type="match status" value="1"/>
</dbReference>
<dbReference type="PANTHER" id="PTHR10963">
    <property type="entry name" value="GLYCOSYL HYDROLASE-RELATED"/>
    <property type="match status" value="1"/>
</dbReference>
<evidence type="ECO:0000313" key="5">
    <source>
        <dbReference type="Proteomes" id="UP000598971"/>
    </source>
</evidence>
<dbReference type="Gene3D" id="2.60.40.10">
    <property type="entry name" value="Immunoglobulins"/>
    <property type="match status" value="5"/>
</dbReference>
<dbReference type="Proteomes" id="UP000598971">
    <property type="component" value="Unassembled WGS sequence"/>
</dbReference>
<keyword evidence="2" id="KW-0732">Signal</keyword>
<dbReference type="NCBIfam" id="TIGR04183">
    <property type="entry name" value="Por_Secre_tail"/>
    <property type="match status" value="1"/>
</dbReference>
<dbReference type="SUPFAM" id="SSF49899">
    <property type="entry name" value="Concanavalin A-like lectins/glucanases"/>
    <property type="match status" value="1"/>
</dbReference>